<feature type="signal peptide" evidence="2">
    <location>
        <begin position="1"/>
        <end position="26"/>
    </location>
</feature>
<protein>
    <recommendedName>
        <fullName evidence="5">Early transcribed membrane protein 14.1</fullName>
    </recommendedName>
</protein>
<reference evidence="3 4" key="1">
    <citation type="submission" date="2013-02" db="EMBL/GenBank/DDBJ databases">
        <title>The Genome Annotation of Plasmodium falciparum MaliPS096_E11.</title>
        <authorList>
            <consortium name="The Broad Institute Genome Sequencing Platform"/>
            <consortium name="The Broad Institute Genome Sequencing Center for Infectious Disease"/>
            <person name="Neafsey D."/>
            <person name="Hoffman S."/>
            <person name="Volkman S."/>
            <person name="Rosenthal P."/>
            <person name="Walker B."/>
            <person name="Young S.K."/>
            <person name="Zeng Q."/>
            <person name="Gargeya S."/>
            <person name="Fitzgerald M."/>
            <person name="Haas B."/>
            <person name="Abouelleil A."/>
            <person name="Allen A.W."/>
            <person name="Alvarado L."/>
            <person name="Arachchi H.M."/>
            <person name="Berlin A.M."/>
            <person name="Chapman S.B."/>
            <person name="Gainer-Dewar J."/>
            <person name="Goldberg J."/>
            <person name="Griggs A."/>
            <person name="Gujja S."/>
            <person name="Hansen M."/>
            <person name="Howarth C."/>
            <person name="Imamovic A."/>
            <person name="Ireland A."/>
            <person name="Larimer J."/>
            <person name="McCowan C."/>
            <person name="Murphy C."/>
            <person name="Pearson M."/>
            <person name="Poon T.W."/>
            <person name="Priest M."/>
            <person name="Roberts A."/>
            <person name="Saif S."/>
            <person name="Shea T."/>
            <person name="Sisk P."/>
            <person name="Sykes S."/>
            <person name="Wortman J."/>
            <person name="Nusbaum C."/>
            <person name="Birren B."/>
        </authorList>
    </citation>
    <scope>NUCLEOTIDE SEQUENCE [LARGE SCALE GENOMIC DNA]</scope>
    <source>
        <strain evidence="3 4">MaliPS096_E11</strain>
    </source>
</reference>
<dbReference type="AlphaFoldDB" id="A0A024WKK4"/>
<dbReference type="InterPro" id="IPR006389">
    <property type="entry name" value="Early_transc_mb_plasmodium"/>
</dbReference>
<evidence type="ECO:0000256" key="2">
    <source>
        <dbReference type="SAM" id="SignalP"/>
    </source>
</evidence>
<evidence type="ECO:0008006" key="5">
    <source>
        <dbReference type="Google" id="ProtNLM"/>
    </source>
</evidence>
<keyword evidence="1" id="KW-1133">Transmembrane helix</keyword>
<name>A0A024WKK4_PLAFA</name>
<accession>A0A024WKK4</accession>
<reference evidence="3 4" key="2">
    <citation type="submission" date="2013-02" db="EMBL/GenBank/DDBJ databases">
        <title>The Genome Sequence of Plasmodium falciparum MaliPS096_E11.</title>
        <authorList>
            <consortium name="The Broad Institute Genome Sequencing Platform"/>
            <consortium name="The Broad Institute Genome Sequencing Center for Infectious Disease"/>
            <person name="Neafsey D."/>
            <person name="Cheeseman I."/>
            <person name="Volkman S."/>
            <person name="Adams J."/>
            <person name="Walker B."/>
            <person name="Young S.K."/>
            <person name="Zeng Q."/>
            <person name="Gargeya S."/>
            <person name="Fitzgerald M."/>
            <person name="Haas B."/>
            <person name="Abouelleil A."/>
            <person name="Alvarado L."/>
            <person name="Arachchi H.M."/>
            <person name="Berlin A.M."/>
            <person name="Chapman S.B."/>
            <person name="Dewar J."/>
            <person name="Goldberg J."/>
            <person name="Griggs A."/>
            <person name="Gujja S."/>
            <person name="Hansen M."/>
            <person name="Howarth C."/>
            <person name="Imamovic A."/>
            <person name="Larimer J."/>
            <person name="McCowan C."/>
            <person name="Murphy C."/>
            <person name="Neiman D."/>
            <person name="Pearson M."/>
            <person name="Priest M."/>
            <person name="Roberts A."/>
            <person name="Saif S."/>
            <person name="Shea T."/>
            <person name="Sisk P."/>
            <person name="Sykes S."/>
            <person name="Wortman J."/>
            <person name="Nusbaum C."/>
            <person name="Birren B."/>
        </authorList>
    </citation>
    <scope>NUCLEOTIDE SEQUENCE [LARGE SCALE GENOMIC DNA]</scope>
    <source>
        <strain evidence="3 4">MaliPS096_E11</strain>
    </source>
</reference>
<evidence type="ECO:0000313" key="4">
    <source>
        <dbReference type="Proteomes" id="UP000030699"/>
    </source>
</evidence>
<keyword evidence="1" id="KW-0812">Transmembrane</keyword>
<dbReference type="NCBIfam" id="TIGR01495">
    <property type="entry name" value="ETRAMP"/>
    <property type="match status" value="1"/>
</dbReference>
<organism evidence="3 4">
    <name type="scientific">Plasmodium falciparum MaliPS096_E11</name>
    <dbReference type="NCBI Taxonomy" id="1036727"/>
    <lineage>
        <taxon>Eukaryota</taxon>
        <taxon>Sar</taxon>
        <taxon>Alveolata</taxon>
        <taxon>Apicomplexa</taxon>
        <taxon>Aconoidasida</taxon>
        <taxon>Haemosporida</taxon>
        <taxon>Plasmodiidae</taxon>
        <taxon>Plasmodium</taxon>
        <taxon>Plasmodium (Laverania)</taxon>
    </lineage>
</organism>
<evidence type="ECO:0000256" key="1">
    <source>
        <dbReference type="SAM" id="Phobius"/>
    </source>
</evidence>
<dbReference type="Pfam" id="PF09716">
    <property type="entry name" value="ETRAMP"/>
    <property type="match status" value="1"/>
</dbReference>
<feature type="transmembrane region" description="Helical" evidence="1">
    <location>
        <begin position="52"/>
        <end position="76"/>
    </location>
</feature>
<feature type="chain" id="PRO_5001540729" description="Early transcribed membrane protein 14.1" evidence="2">
    <location>
        <begin position="27"/>
        <end position="113"/>
    </location>
</feature>
<keyword evidence="1" id="KW-0472">Membrane</keyword>
<dbReference type="OrthoDB" id="377669at2759"/>
<dbReference type="Proteomes" id="UP000030699">
    <property type="component" value="Unassembled WGS sequence"/>
</dbReference>
<evidence type="ECO:0000313" key="3">
    <source>
        <dbReference type="EMBL" id="ETW47051.1"/>
    </source>
</evidence>
<gene>
    <name evidence="3" type="ORF">PFMALIP_04863</name>
</gene>
<proteinExistence type="predicted"/>
<keyword evidence="2" id="KW-0732">Signal</keyword>
<sequence length="113" mass="12375">MKVSNILFFFFAIIAVKLVYPGYVAAGSNNNAGAPTGKKLTDIEKKKRNKNIVLYSSLASALALLVGTGVGLGFYYKNKNDKGEKEETDGAKPKNTEEKKKCSVLKGIFLYFK</sequence>
<dbReference type="EMBL" id="KI925616">
    <property type="protein sequence ID" value="ETW47051.1"/>
    <property type="molecule type" value="Genomic_DNA"/>
</dbReference>